<sequence length="55" mass="6271">MRPKLHEVNVNVNVNGRSVPSTAAALTTSEAGQEKERTVWQWDDETEAMCRSKRR</sequence>
<dbReference type="EMBL" id="ML992673">
    <property type="protein sequence ID" value="KAF2212339.1"/>
    <property type="molecule type" value="Genomic_DNA"/>
</dbReference>
<dbReference type="Proteomes" id="UP000799539">
    <property type="component" value="Unassembled WGS sequence"/>
</dbReference>
<accession>A0A6A6FFS3</accession>
<reference evidence="1" key="1">
    <citation type="journal article" date="2020" name="Stud. Mycol.">
        <title>101 Dothideomycetes genomes: a test case for predicting lifestyles and emergence of pathogens.</title>
        <authorList>
            <person name="Haridas S."/>
            <person name="Albert R."/>
            <person name="Binder M."/>
            <person name="Bloem J."/>
            <person name="Labutti K."/>
            <person name="Salamov A."/>
            <person name="Andreopoulos B."/>
            <person name="Baker S."/>
            <person name="Barry K."/>
            <person name="Bills G."/>
            <person name="Bluhm B."/>
            <person name="Cannon C."/>
            <person name="Castanera R."/>
            <person name="Culley D."/>
            <person name="Daum C."/>
            <person name="Ezra D."/>
            <person name="Gonzalez J."/>
            <person name="Henrissat B."/>
            <person name="Kuo A."/>
            <person name="Liang C."/>
            <person name="Lipzen A."/>
            <person name="Lutzoni F."/>
            <person name="Magnuson J."/>
            <person name="Mondo S."/>
            <person name="Nolan M."/>
            <person name="Ohm R."/>
            <person name="Pangilinan J."/>
            <person name="Park H.-J."/>
            <person name="Ramirez L."/>
            <person name="Alfaro M."/>
            <person name="Sun H."/>
            <person name="Tritt A."/>
            <person name="Yoshinaga Y."/>
            <person name="Zwiers L.-H."/>
            <person name="Turgeon B."/>
            <person name="Goodwin S."/>
            <person name="Spatafora J."/>
            <person name="Crous P."/>
            <person name="Grigoriev I."/>
        </authorList>
    </citation>
    <scope>NUCLEOTIDE SEQUENCE</scope>
    <source>
        <strain evidence="1">SCOH1-5</strain>
    </source>
</reference>
<dbReference type="AlphaFoldDB" id="A0A6A6FFS3"/>
<keyword evidence="2" id="KW-1185">Reference proteome</keyword>
<protein>
    <submittedName>
        <fullName evidence="1">Uncharacterized protein</fullName>
    </submittedName>
</protein>
<organism evidence="1 2">
    <name type="scientific">Cercospora zeae-maydis SCOH1-5</name>
    <dbReference type="NCBI Taxonomy" id="717836"/>
    <lineage>
        <taxon>Eukaryota</taxon>
        <taxon>Fungi</taxon>
        <taxon>Dikarya</taxon>
        <taxon>Ascomycota</taxon>
        <taxon>Pezizomycotina</taxon>
        <taxon>Dothideomycetes</taxon>
        <taxon>Dothideomycetidae</taxon>
        <taxon>Mycosphaerellales</taxon>
        <taxon>Mycosphaerellaceae</taxon>
        <taxon>Cercospora</taxon>
    </lineage>
</organism>
<name>A0A6A6FFS3_9PEZI</name>
<gene>
    <name evidence="1" type="ORF">CERZMDRAFT_97614</name>
</gene>
<proteinExistence type="predicted"/>
<evidence type="ECO:0000313" key="1">
    <source>
        <dbReference type="EMBL" id="KAF2212339.1"/>
    </source>
</evidence>
<evidence type="ECO:0000313" key="2">
    <source>
        <dbReference type="Proteomes" id="UP000799539"/>
    </source>
</evidence>